<feature type="transmembrane region" description="Helical" evidence="5">
    <location>
        <begin position="363"/>
        <end position="384"/>
    </location>
</feature>
<dbReference type="InterPro" id="IPR036259">
    <property type="entry name" value="MFS_trans_sf"/>
</dbReference>
<dbReference type="EMBL" id="JBBXMP010000144">
    <property type="protein sequence ID" value="KAL0061217.1"/>
    <property type="molecule type" value="Genomic_DNA"/>
</dbReference>
<accession>A0ABR2ZHT7</accession>
<feature type="transmembrane region" description="Helical" evidence="5">
    <location>
        <begin position="327"/>
        <end position="351"/>
    </location>
</feature>
<feature type="transmembrane region" description="Helical" evidence="5">
    <location>
        <begin position="257"/>
        <end position="276"/>
    </location>
</feature>
<feature type="transmembrane region" description="Helical" evidence="5">
    <location>
        <begin position="41"/>
        <end position="69"/>
    </location>
</feature>
<evidence type="ECO:0000256" key="4">
    <source>
        <dbReference type="ARBA" id="ARBA00023136"/>
    </source>
</evidence>
<dbReference type="Gene3D" id="1.20.1250.20">
    <property type="entry name" value="MFS general substrate transporter like domains"/>
    <property type="match status" value="2"/>
</dbReference>
<feature type="transmembrane region" description="Helical" evidence="5">
    <location>
        <begin position="458"/>
        <end position="479"/>
    </location>
</feature>
<feature type="transmembrane region" description="Helical" evidence="5">
    <location>
        <begin position="391"/>
        <end position="416"/>
    </location>
</feature>
<dbReference type="InterPro" id="IPR020846">
    <property type="entry name" value="MFS_dom"/>
</dbReference>
<keyword evidence="4 5" id="KW-0472">Membrane</keyword>
<organism evidence="7 8">
    <name type="scientific">Marasmius tenuissimus</name>
    <dbReference type="NCBI Taxonomy" id="585030"/>
    <lineage>
        <taxon>Eukaryota</taxon>
        <taxon>Fungi</taxon>
        <taxon>Dikarya</taxon>
        <taxon>Basidiomycota</taxon>
        <taxon>Agaricomycotina</taxon>
        <taxon>Agaricomycetes</taxon>
        <taxon>Agaricomycetidae</taxon>
        <taxon>Agaricales</taxon>
        <taxon>Marasmiineae</taxon>
        <taxon>Marasmiaceae</taxon>
        <taxon>Marasmius</taxon>
    </lineage>
</organism>
<dbReference type="InterPro" id="IPR011701">
    <property type="entry name" value="MFS"/>
</dbReference>
<proteinExistence type="predicted"/>
<feature type="transmembrane region" description="Helical" evidence="5">
    <location>
        <begin position="217"/>
        <end position="237"/>
    </location>
</feature>
<evidence type="ECO:0000256" key="3">
    <source>
        <dbReference type="ARBA" id="ARBA00022989"/>
    </source>
</evidence>
<reference evidence="7 8" key="1">
    <citation type="submission" date="2024-05" db="EMBL/GenBank/DDBJ databases">
        <title>A draft genome resource for the thread blight pathogen Marasmius tenuissimus strain MS-2.</title>
        <authorList>
            <person name="Yulfo-Soto G.E."/>
            <person name="Baruah I.K."/>
            <person name="Amoako-Attah I."/>
            <person name="Bukari Y."/>
            <person name="Meinhardt L.W."/>
            <person name="Bailey B.A."/>
            <person name="Cohen S.P."/>
        </authorList>
    </citation>
    <scope>NUCLEOTIDE SEQUENCE [LARGE SCALE GENOMIC DNA]</scope>
    <source>
        <strain evidence="7 8">MS-2</strain>
    </source>
</reference>
<evidence type="ECO:0000256" key="1">
    <source>
        <dbReference type="ARBA" id="ARBA00004141"/>
    </source>
</evidence>
<comment type="caution">
    <text evidence="7">The sequence shown here is derived from an EMBL/GenBank/DDBJ whole genome shotgun (WGS) entry which is preliminary data.</text>
</comment>
<evidence type="ECO:0000256" key="5">
    <source>
        <dbReference type="SAM" id="Phobius"/>
    </source>
</evidence>
<feature type="transmembrane region" description="Helical" evidence="5">
    <location>
        <begin position="527"/>
        <end position="550"/>
    </location>
</feature>
<feature type="transmembrane region" description="Helical" evidence="5">
    <location>
        <begin position="288"/>
        <end position="306"/>
    </location>
</feature>
<protein>
    <recommendedName>
        <fullName evidence="6">Major facilitator superfamily (MFS) profile domain-containing protein</fullName>
    </recommendedName>
</protein>
<dbReference type="PANTHER" id="PTHR23501:SF84">
    <property type="entry name" value="VACUOLAR MEMBRANE AMINO ACID UPTAKE TRANSPORTER FNX2"/>
    <property type="match status" value="1"/>
</dbReference>
<dbReference type="Proteomes" id="UP001437256">
    <property type="component" value="Unassembled WGS sequence"/>
</dbReference>
<gene>
    <name evidence="7" type="ORF">AAF712_011976</name>
</gene>
<keyword evidence="8" id="KW-1185">Reference proteome</keyword>
<comment type="subcellular location">
    <subcellularLocation>
        <location evidence="1">Membrane</location>
        <topology evidence="1">Multi-pass membrane protein</topology>
    </subcellularLocation>
</comment>
<keyword evidence="2 5" id="KW-0812">Transmembrane</keyword>
<name>A0ABR2ZHT7_9AGAR</name>
<dbReference type="PANTHER" id="PTHR23501">
    <property type="entry name" value="MAJOR FACILITATOR SUPERFAMILY"/>
    <property type="match status" value="1"/>
</dbReference>
<feature type="transmembrane region" description="Helical" evidence="5">
    <location>
        <begin position="138"/>
        <end position="155"/>
    </location>
</feature>
<sequence>MSDETSPLLGEQCQRASYNGDERREVESNVNEPQTPSMKSFLWILAPMTIGIFLSAMDQTVIVASYAAIGSEMKQLQKTSWIATSYMLTVTSFQPLYGKLSDIFGRKTCLIFAYCVFGIGCLLCGLSKTMDQLILSRALSGIGGGGMPTVVSIIMSDVVPLRSRGTWQGVLNIIFSSGSMVGAPLGGIPDRHNWLEMVRTYKHPQQPEKAQSYLRAFLIQCPAILLAIISVSVALRLPPPTNTTTNDISIKSKIKRVDFSGALTLITFIFFLLYSLERGGNVSWNDPLTLSTAVASFLAFILFIGVEMHWAKEPFAPKRIIVNSSLIASYLVNLFGVASQMAMIFHVSLYLQAVQSYSASQAGFVLVPGIIGGVTGSICGGLIIQATGNYYWVTVAGYLLQVVGTLTITLSSGVIVASVTGIAIGLTIAGLGNGGGITTSLIALISNAGKEDQAIATAVSYLFRSLGAVVGLSVGSTVLQGTLRTALRRLLTGHDIDEIVNNVRHSLKYLDTLDPDTRAIVKEGYEYAIHVTLWFSIGLSVCAVLSSLFIKEKNISRS</sequence>
<feature type="transmembrane region" description="Helical" evidence="5">
    <location>
        <begin position="422"/>
        <end position="446"/>
    </location>
</feature>
<dbReference type="PROSITE" id="PS50850">
    <property type="entry name" value="MFS"/>
    <property type="match status" value="1"/>
</dbReference>
<evidence type="ECO:0000256" key="2">
    <source>
        <dbReference type="ARBA" id="ARBA00022692"/>
    </source>
</evidence>
<keyword evidence="3 5" id="KW-1133">Transmembrane helix</keyword>
<evidence type="ECO:0000259" key="6">
    <source>
        <dbReference type="PROSITE" id="PS50850"/>
    </source>
</evidence>
<evidence type="ECO:0000313" key="7">
    <source>
        <dbReference type="EMBL" id="KAL0061217.1"/>
    </source>
</evidence>
<evidence type="ECO:0000313" key="8">
    <source>
        <dbReference type="Proteomes" id="UP001437256"/>
    </source>
</evidence>
<feature type="transmembrane region" description="Helical" evidence="5">
    <location>
        <begin position="81"/>
        <end position="97"/>
    </location>
</feature>
<feature type="transmembrane region" description="Helical" evidence="5">
    <location>
        <begin position="103"/>
        <end position="126"/>
    </location>
</feature>
<dbReference type="Pfam" id="PF07690">
    <property type="entry name" value="MFS_1"/>
    <property type="match status" value="1"/>
</dbReference>
<dbReference type="SUPFAM" id="SSF103473">
    <property type="entry name" value="MFS general substrate transporter"/>
    <property type="match status" value="1"/>
</dbReference>
<feature type="domain" description="Major facilitator superfamily (MFS) profile" evidence="6">
    <location>
        <begin position="44"/>
        <end position="555"/>
    </location>
</feature>